<feature type="region of interest" description="Disordered" evidence="5">
    <location>
        <begin position="217"/>
        <end position="261"/>
    </location>
</feature>
<protein>
    <recommendedName>
        <fullName evidence="6">DNA endonuclease activator Ctp1 C-terminal domain-containing protein</fullName>
    </recommendedName>
</protein>
<keyword evidence="8" id="KW-1185">Reference proteome</keyword>
<dbReference type="Pfam" id="PF08573">
    <property type="entry name" value="SAE2"/>
    <property type="match status" value="1"/>
</dbReference>
<organism evidence="7 8">
    <name type="scientific">Galerina marginata (strain CBS 339.88)</name>
    <dbReference type="NCBI Taxonomy" id="685588"/>
    <lineage>
        <taxon>Eukaryota</taxon>
        <taxon>Fungi</taxon>
        <taxon>Dikarya</taxon>
        <taxon>Basidiomycota</taxon>
        <taxon>Agaricomycotina</taxon>
        <taxon>Agaricomycetes</taxon>
        <taxon>Agaricomycetidae</taxon>
        <taxon>Agaricales</taxon>
        <taxon>Agaricineae</taxon>
        <taxon>Strophariaceae</taxon>
        <taxon>Galerina</taxon>
    </lineage>
</organism>
<feature type="compositionally biased region" description="Polar residues" evidence="5">
    <location>
        <begin position="243"/>
        <end position="257"/>
    </location>
</feature>
<comment type="subcellular location">
    <subcellularLocation>
        <location evidence="1">Nucleus</location>
    </subcellularLocation>
</comment>
<feature type="coiled-coil region" evidence="4">
    <location>
        <begin position="88"/>
        <end position="154"/>
    </location>
</feature>
<feature type="compositionally biased region" description="Polar residues" evidence="5">
    <location>
        <begin position="314"/>
        <end position="329"/>
    </location>
</feature>
<dbReference type="GO" id="GO:0003684">
    <property type="term" value="F:damaged DNA binding"/>
    <property type="evidence" value="ECO:0007669"/>
    <property type="project" value="TreeGrafter"/>
</dbReference>
<dbReference type="GO" id="GO:0010792">
    <property type="term" value="P:DNA double-strand break processing involved in repair via single-strand annealing"/>
    <property type="evidence" value="ECO:0007669"/>
    <property type="project" value="TreeGrafter"/>
</dbReference>
<accession>A0A067TAK0</accession>
<dbReference type="STRING" id="685588.A0A067TAK0"/>
<keyword evidence="4" id="KW-0175">Coiled coil</keyword>
<evidence type="ECO:0000256" key="3">
    <source>
        <dbReference type="ARBA" id="ARBA00023242"/>
    </source>
</evidence>
<proteinExistence type="predicted"/>
<dbReference type="Proteomes" id="UP000027222">
    <property type="component" value="Unassembled WGS sequence"/>
</dbReference>
<dbReference type="InterPro" id="IPR033316">
    <property type="entry name" value="RBBP8-like"/>
</dbReference>
<dbReference type="GO" id="GO:0005634">
    <property type="term" value="C:nucleus"/>
    <property type="evidence" value="ECO:0007669"/>
    <property type="project" value="UniProtKB-SubCell"/>
</dbReference>
<evidence type="ECO:0000256" key="4">
    <source>
        <dbReference type="SAM" id="Coils"/>
    </source>
</evidence>
<feature type="domain" description="DNA endonuclease activator Ctp1 C-terminal" evidence="6">
    <location>
        <begin position="531"/>
        <end position="646"/>
    </location>
</feature>
<evidence type="ECO:0000256" key="1">
    <source>
        <dbReference type="ARBA" id="ARBA00004123"/>
    </source>
</evidence>
<dbReference type="HOGENOM" id="CLU_024644_0_0_1"/>
<evidence type="ECO:0000313" key="7">
    <source>
        <dbReference type="EMBL" id="KDR79382.1"/>
    </source>
</evidence>
<dbReference type="AlphaFoldDB" id="A0A067TAK0"/>
<dbReference type="PANTHER" id="PTHR15107">
    <property type="entry name" value="RETINOBLASTOMA BINDING PROTEIN 8"/>
    <property type="match status" value="1"/>
</dbReference>
<keyword evidence="2" id="KW-0227">DNA damage</keyword>
<feature type="compositionally biased region" description="Basic and acidic residues" evidence="5">
    <location>
        <begin position="408"/>
        <end position="441"/>
    </location>
</feature>
<feature type="compositionally biased region" description="Low complexity" evidence="5">
    <location>
        <begin position="381"/>
        <end position="396"/>
    </location>
</feature>
<sequence>MNPSYSGSHLRERDQLILEKHEEEINALQAKFWRLKYSADEISKNLFDASNRGRRLAESLGFNDVFDAQVAIDSAEHSVTYRECLERLQIAEAQLSVEKKDVQILQAKLHEKEQENKKLAKEKRALEVQYDDLKDKKERAAERYKADYKKYRELKAWLFSDDKKSRKHENEPGITQQEKLTREKLLLRNRAKAIELVGGSDISEDTSAMLRQTTAFAREDPACDKENDGTPMPPPKKRRIPSENATISPKDSHSSAAGTPIPLRNSLLKSVINVAPPSSSPTVFFNSQTASMTRVPLSFQPIPDTIHIPEEPSPVNTTKNNDTLHSSPLSRPHIPCSSDTEDDSQAVFFPSTNPRTGKSVVFKVPAPPPKAGPSHQNADTPHPSLPSRPLFPLSSPELRRNSAIAEPMRTKEPLQLANRDRESGRPAKMRRLSDNGCDRSHISSMANVSSSSTSEPRLRPGSASTKGKEREIQNDIFTPLTAQNMGQKRIEDYSAFKGRGRYGKTTQDPKQSTINALYTIDPARNGGLAYQYDEVVRSKDERRKMDAGDCECCREYYESVGPLPSRLQQPLWRSPPATPVKPCPRHLLSNSNEDHRDRIRPSPSRSVRRQSDIELHKKAISRHRHAWARATTPPGYWNIGFPDTQEVGDINDQAKEIHKRKKDDVDKEAAVEGGRYRRR</sequence>
<feature type="compositionally biased region" description="Basic and acidic residues" evidence="5">
    <location>
        <begin position="217"/>
        <end position="228"/>
    </location>
</feature>
<gene>
    <name evidence="7" type="ORF">GALMADRAFT_243412</name>
</gene>
<feature type="region of interest" description="Disordered" evidence="5">
    <location>
        <begin position="575"/>
        <end position="609"/>
    </location>
</feature>
<evidence type="ECO:0000256" key="2">
    <source>
        <dbReference type="ARBA" id="ARBA00022763"/>
    </source>
</evidence>
<feature type="compositionally biased region" description="Basic and acidic residues" evidence="5">
    <location>
        <begin position="652"/>
        <end position="670"/>
    </location>
</feature>
<feature type="compositionally biased region" description="Low complexity" evidence="5">
    <location>
        <begin position="442"/>
        <end position="454"/>
    </location>
</feature>
<evidence type="ECO:0000259" key="6">
    <source>
        <dbReference type="Pfam" id="PF08573"/>
    </source>
</evidence>
<feature type="region of interest" description="Disordered" evidence="5">
    <location>
        <begin position="639"/>
        <end position="679"/>
    </location>
</feature>
<feature type="region of interest" description="Disordered" evidence="5">
    <location>
        <begin position="302"/>
        <end position="473"/>
    </location>
</feature>
<dbReference type="EMBL" id="KL142373">
    <property type="protein sequence ID" value="KDR79382.1"/>
    <property type="molecule type" value="Genomic_DNA"/>
</dbReference>
<name>A0A067TAK0_GALM3</name>
<dbReference type="InterPro" id="IPR013882">
    <property type="entry name" value="Ctp1_C"/>
</dbReference>
<reference evidence="8" key="1">
    <citation type="journal article" date="2014" name="Proc. Natl. Acad. Sci. U.S.A.">
        <title>Extensive sampling of basidiomycete genomes demonstrates inadequacy of the white-rot/brown-rot paradigm for wood decay fungi.</title>
        <authorList>
            <person name="Riley R."/>
            <person name="Salamov A.A."/>
            <person name="Brown D.W."/>
            <person name="Nagy L.G."/>
            <person name="Floudas D."/>
            <person name="Held B.W."/>
            <person name="Levasseur A."/>
            <person name="Lombard V."/>
            <person name="Morin E."/>
            <person name="Otillar R."/>
            <person name="Lindquist E.A."/>
            <person name="Sun H."/>
            <person name="LaButti K.M."/>
            <person name="Schmutz J."/>
            <person name="Jabbour D."/>
            <person name="Luo H."/>
            <person name="Baker S.E."/>
            <person name="Pisabarro A.G."/>
            <person name="Walton J.D."/>
            <person name="Blanchette R.A."/>
            <person name="Henrissat B."/>
            <person name="Martin F."/>
            <person name="Cullen D."/>
            <person name="Hibbett D.S."/>
            <person name="Grigoriev I.V."/>
        </authorList>
    </citation>
    <scope>NUCLEOTIDE SEQUENCE [LARGE SCALE GENOMIC DNA]</scope>
    <source>
        <strain evidence="8">CBS 339.88</strain>
    </source>
</reference>
<keyword evidence="3" id="KW-0539">Nucleus</keyword>
<dbReference type="OrthoDB" id="5801062at2759"/>
<evidence type="ECO:0000256" key="5">
    <source>
        <dbReference type="SAM" id="MobiDB-lite"/>
    </source>
</evidence>
<evidence type="ECO:0000313" key="8">
    <source>
        <dbReference type="Proteomes" id="UP000027222"/>
    </source>
</evidence>
<dbReference type="PANTHER" id="PTHR15107:SF0">
    <property type="entry name" value="DNA ENDONUCLEASE ACTIVATOR CTP1 C-TERMINAL DOMAIN-CONTAINING PROTEIN"/>
    <property type="match status" value="1"/>
</dbReference>